<reference evidence="7" key="3">
    <citation type="submission" date="2025-09" db="UniProtKB">
        <authorList>
            <consortium name="Ensembl"/>
        </authorList>
    </citation>
    <scope>IDENTIFICATION</scope>
</reference>
<dbReference type="InParanoid" id="H2YLG2"/>
<dbReference type="InterPro" id="IPR048941">
    <property type="entry name" value="ATG1-like_MIT2"/>
</dbReference>
<evidence type="ECO:0000259" key="5">
    <source>
        <dbReference type="Pfam" id="PF12063"/>
    </source>
</evidence>
<evidence type="ECO:0000313" key="7">
    <source>
        <dbReference type="Ensembl" id="ENSCSAVP00000006164.1"/>
    </source>
</evidence>
<feature type="domain" description="ATG1-like MIT" evidence="6">
    <location>
        <begin position="136"/>
        <end position="208"/>
    </location>
</feature>
<sequence length="216" mass="24772">MNAALLHFYCKLSDAIDDVATEHALPLETQLIAGGFLSRSTVQRQNETFSTDPLHNVTAEQRQVEQVLLYIRSLQILATTLHTVRNKVNAGELQLNQQMRQLIADLNNRYKVCCRRCQEAKSKCDMNKLTQKSYKSADKLLYYYAVHDCRTSALDEMFEGSVDRCMTKYKRALVLLEGISMSATDALDKQRLAKYKASIDHRLQHLEKLWSNKLPS</sequence>
<dbReference type="HOGENOM" id="CLU_1277242_0_0_1"/>
<dbReference type="Pfam" id="PF12063">
    <property type="entry name" value="ATG1-like_MIT1"/>
    <property type="match status" value="1"/>
</dbReference>
<protein>
    <submittedName>
        <fullName evidence="7">Uncharacterized protein</fullName>
    </submittedName>
</protein>
<keyword evidence="2" id="KW-0547">Nucleotide-binding</keyword>
<name>H2YLG2_CIOSA</name>
<evidence type="ECO:0000256" key="3">
    <source>
        <dbReference type="ARBA" id="ARBA00022777"/>
    </source>
</evidence>
<keyword evidence="3" id="KW-0418">Kinase</keyword>
<evidence type="ECO:0000256" key="2">
    <source>
        <dbReference type="ARBA" id="ARBA00022741"/>
    </source>
</evidence>
<evidence type="ECO:0000256" key="1">
    <source>
        <dbReference type="ARBA" id="ARBA00022679"/>
    </source>
</evidence>
<dbReference type="STRING" id="51511.ENSCSAVP00000006164"/>
<evidence type="ECO:0000259" key="6">
    <source>
        <dbReference type="Pfam" id="PF21127"/>
    </source>
</evidence>
<dbReference type="Pfam" id="PF21127">
    <property type="entry name" value="ATG1-like_MIT2"/>
    <property type="match status" value="1"/>
</dbReference>
<keyword evidence="1" id="KW-0808">Transferase</keyword>
<evidence type="ECO:0000313" key="8">
    <source>
        <dbReference type="Proteomes" id="UP000007875"/>
    </source>
</evidence>
<dbReference type="Ensembl" id="ENSCSAVT00000006242.1">
    <property type="protein sequence ID" value="ENSCSAVP00000006164.1"/>
    <property type="gene ID" value="ENSCSAVG00000003676.1"/>
</dbReference>
<dbReference type="GO" id="GO:0005524">
    <property type="term" value="F:ATP binding"/>
    <property type="evidence" value="ECO:0007669"/>
    <property type="project" value="UniProtKB-KW"/>
</dbReference>
<dbReference type="InterPro" id="IPR022708">
    <property type="entry name" value="Atg1-like_tMIT"/>
</dbReference>
<accession>H2YLG2</accession>
<reference evidence="7" key="2">
    <citation type="submission" date="2025-08" db="UniProtKB">
        <authorList>
            <consortium name="Ensembl"/>
        </authorList>
    </citation>
    <scope>IDENTIFICATION</scope>
</reference>
<feature type="domain" description="Serine/threonine-protein kinase Atg1-like tMIT" evidence="5">
    <location>
        <begin position="41"/>
        <end position="125"/>
    </location>
</feature>
<organism evidence="7 8">
    <name type="scientific">Ciona savignyi</name>
    <name type="common">Pacific transparent sea squirt</name>
    <dbReference type="NCBI Taxonomy" id="51511"/>
    <lineage>
        <taxon>Eukaryota</taxon>
        <taxon>Metazoa</taxon>
        <taxon>Chordata</taxon>
        <taxon>Tunicata</taxon>
        <taxon>Ascidiacea</taxon>
        <taxon>Phlebobranchia</taxon>
        <taxon>Cionidae</taxon>
        <taxon>Ciona</taxon>
    </lineage>
</organism>
<dbReference type="OMA" id="ASNEKTH"/>
<evidence type="ECO:0000256" key="4">
    <source>
        <dbReference type="ARBA" id="ARBA00022840"/>
    </source>
</evidence>
<dbReference type="Proteomes" id="UP000007875">
    <property type="component" value="Unassembled WGS sequence"/>
</dbReference>
<keyword evidence="8" id="KW-1185">Reference proteome</keyword>
<reference evidence="8" key="1">
    <citation type="submission" date="2003-08" db="EMBL/GenBank/DDBJ databases">
        <authorList>
            <person name="Birren B."/>
            <person name="Nusbaum C."/>
            <person name="Abebe A."/>
            <person name="Abouelleil A."/>
            <person name="Adekoya E."/>
            <person name="Ait-zahra M."/>
            <person name="Allen N."/>
            <person name="Allen T."/>
            <person name="An P."/>
            <person name="Anderson M."/>
            <person name="Anderson S."/>
            <person name="Arachchi H."/>
            <person name="Armbruster J."/>
            <person name="Bachantsang P."/>
            <person name="Baldwin J."/>
            <person name="Barry A."/>
            <person name="Bayul T."/>
            <person name="Blitshsteyn B."/>
            <person name="Bloom T."/>
            <person name="Blye J."/>
            <person name="Boguslavskiy L."/>
            <person name="Borowsky M."/>
            <person name="Boukhgalter B."/>
            <person name="Brunache A."/>
            <person name="Butler J."/>
            <person name="Calixte N."/>
            <person name="Calvo S."/>
            <person name="Camarata J."/>
            <person name="Campo K."/>
            <person name="Chang J."/>
            <person name="Cheshatsang Y."/>
            <person name="Citroen M."/>
            <person name="Collymore A."/>
            <person name="Considine T."/>
            <person name="Cook A."/>
            <person name="Cooke P."/>
            <person name="Corum B."/>
            <person name="Cuomo C."/>
            <person name="David R."/>
            <person name="Dawoe T."/>
            <person name="Degray S."/>
            <person name="Dodge S."/>
            <person name="Dooley K."/>
            <person name="Dorje P."/>
            <person name="Dorjee K."/>
            <person name="Dorris L."/>
            <person name="Duffey N."/>
            <person name="Dupes A."/>
            <person name="Elkins T."/>
            <person name="Engels R."/>
            <person name="Erickson J."/>
            <person name="Farina A."/>
            <person name="Faro S."/>
            <person name="Ferreira P."/>
            <person name="Fischer H."/>
            <person name="Fitzgerald M."/>
            <person name="Foley K."/>
            <person name="Gage D."/>
            <person name="Galagan J."/>
            <person name="Gearin G."/>
            <person name="Gnerre S."/>
            <person name="Gnirke A."/>
            <person name="Goyette A."/>
            <person name="Graham J."/>
            <person name="Grandbois E."/>
            <person name="Gyaltsen K."/>
            <person name="Hafez N."/>
            <person name="Hagopian D."/>
            <person name="Hagos B."/>
            <person name="Hall J."/>
            <person name="Hatcher B."/>
            <person name="Heller A."/>
            <person name="Higgins H."/>
            <person name="Honan T."/>
            <person name="Horn A."/>
            <person name="Houde N."/>
            <person name="Hughes L."/>
            <person name="Hulme W."/>
            <person name="Husby E."/>
            <person name="Iliev I."/>
            <person name="Jaffe D."/>
            <person name="Jones C."/>
            <person name="Kamal M."/>
            <person name="Kamat A."/>
            <person name="Kamvysselis M."/>
            <person name="Karlsson E."/>
            <person name="Kells C."/>
            <person name="Kieu A."/>
            <person name="Kisner P."/>
            <person name="Kodira C."/>
            <person name="Kulbokas E."/>
            <person name="Labutti K."/>
            <person name="Lama D."/>
            <person name="Landers T."/>
            <person name="Leger J."/>
            <person name="Levine S."/>
            <person name="Lewis D."/>
            <person name="Lewis T."/>
            <person name="Lindblad-toh K."/>
            <person name="Liu X."/>
            <person name="Lokyitsang T."/>
            <person name="Lokyitsang Y."/>
            <person name="Lucien O."/>
            <person name="Lui A."/>
            <person name="Ma L.J."/>
            <person name="Mabbitt R."/>
            <person name="Macdonald J."/>
            <person name="Maclean C."/>
            <person name="Major J."/>
            <person name="Manning J."/>
            <person name="Marabella R."/>
            <person name="Maru K."/>
            <person name="Matthews C."/>
            <person name="Mauceli E."/>
            <person name="Mccarthy M."/>
            <person name="Mcdonough S."/>
            <person name="Mcghee T."/>
            <person name="Meldrim J."/>
            <person name="Meneus L."/>
            <person name="Mesirov J."/>
            <person name="Mihalev A."/>
            <person name="Mihova T."/>
            <person name="Mikkelsen T."/>
            <person name="Mlenga V."/>
            <person name="Moru K."/>
            <person name="Mozes J."/>
            <person name="Mulrain L."/>
            <person name="Munson G."/>
            <person name="Naylor J."/>
            <person name="Newes C."/>
            <person name="Nguyen C."/>
            <person name="Nguyen N."/>
            <person name="Nguyen T."/>
            <person name="Nicol R."/>
            <person name="Nielsen C."/>
            <person name="Nizzari M."/>
            <person name="Norbu C."/>
            <person name="Norbu N."/>
            <person name="O'donnell P."/>
            <person name="Okoawo O."/>
            <person name="O'leary S."/>
            <person name="Omotosho B."/>
            <person name="O'neill K."/>
            <person name="Osman S."/>
            <person name="Parker S."/>
            <person name="Perrin D."/>
            <person name="Phunkhang P."/>
            <person name="Piqani B."/>
            <person name="Purcell S."/>
            <person name="Rachupka T."/>
            <person name="Ramasamy U."/>
            <person name="Rameau R."/>
            <person name="Ray V."/>
            <person name="Raymond C."/>
            <person name="Retta R."/>
            <person name="Richardson S."/>
            <person name="Rise C."/>
            <person name="Rodriguez J."/>
            <person name="Rogers J."/>
            <person name="Rogov P."/>
            <person name="Rutman M."/>
            <person name="Schupbach R."/>
            <person name="Seaman C."/>
            <person name="Settipalli S."/>
            <person name="Sharpe T."/>
            <person name="Sheridan J."/>
            <person name="Sherpa N."/>
            <person name="Shi J."/>
            <person name="Smirnov S."/>
            <person name="Smith C."/>
            <person name="Sougnez C."/>
            <person name="Spencer B."/>
            <person name="Stalker J."/>
            <person name="Stange-thomann N."/>
            <person name="Stavropoulos S."/>
            <person name="Stetson K."/>
            <person name="Stone C."/>
            <person name="Stone S."/>
            <person name="Stubbs M."/>
            <person name="Talamas J."/>
            <person name="Tchuinga P."/>
            <person name="Tenzing P."/>
            <person name="Tesfaye S."/>
            <person name="Theodore J."/>
            <person name="Thoulutsang Y."/>
            <person name="Topham K."/>
            <person name="Towey S."/>
            <person name="Tsamla T."/>
            <person name="Tsomo N."/>
            <person name="Vallee D."/>
            <person name="Vassiliev H."/>
            <person name="Venkataraman V."/>
            <person name="Vinson J."/>
            <person name="Vo A."/>
            <person name="Wade C."/>
            <person name="Wang S."/>
            <person name="Wangchuk T."/>
            <person name="Wangdi T."/>
            <person name="Whittaker C."/>
            <person name="Wilkinson J."/>
            <person name="Wu Y."/>
            <person name="Wyman D."/>
            <person name="Yadav S."/>
            <person name="Yang S."/>
            <person name="Yang X."/>
            <person name="Yeager S."/>
            <person name="Yee E."/>
            <person name="Young G."/>
            <person name="Zainoun J."/>
            <person name="Zembeck L."/>
            <person name="Zimmer A."/>
            <person name="Zody M."/>
            <person name="Lander E."/>
        </authorList>
    </citation>
    <scope>NUCLEOTIDE SEQUENCE [LARGE SCALE GENOMIC DNA]</scope>
</reference>
<dbReference type="AlphaFoldDB" id="H2YLG2"/>
<dbReference type="GO" id="GO:0004674">
    <property type="term" value="F:protein serine/threonine kinase activity"/>
    <property type="evidence" value="ECO:0007669"/>
    <property type="project" value="InterPro"/>
</dbReference>
<keyword evidence="4" id="KW-0067">ATP-binding</keyword>
<proteinExistence type="predicted"/>
<dbReference type="eggNOG" id="KOG0595">
    <property type="taxonomic scope" value="Eukaryota"/>
</dbReference>